<accession>A0ACB7RZU1</accession>
<comment type="caution">
    <text evidence="1">The sequence shown here is derived from an EMBL/GenBank/DDBJ whole genome shotgun (WGS) entry which is preliminary data.</text>
</comment>
<dbReference type="EMBL" id="CM023486">
    <property type="protein sequence ID" value="KAH6927311.1"/>
    <property type="molecule type" value="Genomic_DNA"/>
</dbReference>
<name>A0ACB7RZU1_HYAAI</name>
<evidence type="ECO:0000313" key="1">
    <source>
        <dbReference type="EMBL" id="KAH6927311.1"/>
    </source>
</evidence>
<reference evidence="1" key="1">
    <citation type="submission" date="2020-05" db="EMBL/GenBank/DDBJ databases">
        <title>Large-scale comparative analyses of tick genomes elucidate their genetic diversity and vector capacities.</title>
        <authorList>
            <person name="Jia N."/>
            <person name="Wang J."/>
            <person name="Shi W."/>
            <person name="Du L."/>
            <person name="Sun Y."/>
            <person name="Zhan W."/>
            <person name="Jiang J."/>
            <person name="Wang Q."/>
            <person name="Zhang B."/>
            <person name="Ji P."/>
            <person name="Sakyi L.B."/>
            <person name="Cui X."/>
            <person name="Yuan T."/>
            <person name="Jiang B."/>
            <person name="Yang W."/>
            <person name="Lam T.T.-Y."/>
            <person name="Chang Q."/>
            <person name="Ding S."/>
            <person name="Wang X."/>
            <person name="Zhu J."/>
            <person name="Ruan X."/>
            <person name="Zhao L."/>
            <person name="Wei J."/>
            <person name="Que T."/>
            <person name="Du C."/>
            <person name="Cheng J."/>
            <person name="Dai P."/>
            <person name="Han X."/>
            <person name="Huang E."/>
            <person name="Gao Y."/>
            <person name="Liu J."/>
            <person name="Shao H."/>
            <person name="Ye R."/>
            <person name="Li L."/>
            <person name="Wei W."/>
            <person name="Wang X."/>
            <person name="Wang C."/>
            <person name="Yang T."/>
            <person name="Huo Q."/>
            <person name="Li W."/>
            <person name="Guo W."/>
            <person name="Chen H."/>
            <person name="Zhou L."/>
            <person name="Ni X."/>
            <person name="Tian J."/>
            <person name="Zhou Y."/>
            <person name="Sheng Y."/>
            <person name="Liu T."/>
            <person name="Pan Y."/>
            <person name="Xia L."/>
            <person name="Li J."/>
            <person name="Zhao F."/>
            <person name="Cao W."/>
        </authorList>
    </citation>
    <scope>NUCLEOTIDE SEQUENCE</scope>
    <source>
        <strain evidence="1">Hyas-2018</strain>
    </source>
</reference>
<sequence>MLTVEGQNASHTKLKSTRRRQPPGPPSSTSDEAEILPRHVPKRSRSVSRVVDCGRPVSRCSLLEASYTVSRSRMREEEESPHPPPSARLRSRGLGQQSAPGGTPERKLDPALERIPCTPVLAPRACREVAGTVRDVASLSCIDGCCLNVRQVRTRNNDSNTLRDSRLVSGDVNGCHWRCNHGSQPLWFLKKKATTATSLV</sequence>
<protein>
    <submittedName>
        <fullName evidence="1">Uncharacterized protein</fullName>
    </submittedName>
</protein>
<gene>
    <name evidence="1" type="ORF">HPB50_001610</name>
</gene>
<organism evidence="1 2">
    <name type="scientific">Hyalomma asiaticum</name>
    <name type="common">Tick</name>
    <dbReference type="NCBI Taxonomy" id="266040"/>
    <lineage>
        <taxon>Eukaryota</taxon>
        <taxon>Metazoa</taxon>
        <taxon>Ecdysozoa</taxon>
        <taxon>Arthropoda</taxon>
        <taxon>Chelicerata</taxon>
        <taxon>Arachnida</taxon>
        <taxon>Acari</taxon>
        <taxon>Parasitiformes</taxon>
        <taxon>Ixodida</taxon>
        <taxon>Ixodoidea</taxon>
        <taxon>Ixodidae</taxon>
        <taxon>Hyalomminae</taxon>
        <taxon>Hyalomma</taxon>
    </lineage>
</organism>
<proteinExistence type="predicted"/>
<keyword evidence="2" id="KW-1185">Reference proteome</keyword>
<evidence type="ECO:0000313" key="2">
    <source>
        <dbReference type="Proteomes" id="UP000821845"/>
    </source>
</evidence>
<dbReference type="Proteomes" id="UP000821845">
    <property type="component" value="Chromosome 6"/>
</dbReference>